<dbReference type="Pfam" id="PF16316">
    <property type="entry name" value="DUF4956"/>
    <property type="match status" value="1"/>
</dbReference>
<keyword evidence="1" id="KW-0472">Membrane</keyword>
<name>A0A174DN89_9CLOT</name>
<evidence type="ECO:0000313" key="2">
    <source>
        <dbReference type="EMBL" id="CUO25476.1"/>
    </source>
</evidence>
<gene>
    <name evidence="2" type="ORF">ERS852470_01835</name>
</gene>
<dbReference type="AlphaFoldDB" id="A0A174DN89"/>
<dbReference type="EMBL" id="CYZV01000018">
    <property type="protein sequence ID" value="CUO25476.1"/>
    <property type="molecule type" value="Genomic_DNA"/>
</dbReference>
<proteinExistence type="predicted"/>
<keyword evidence="1" id="KW-1133">Transmembrane helix</keyword>
<sequence>MLETIISSTTGESFTLANALLVIGSSIILGLLISLAYMYTHKKEGYTPGFTITLIMLPVIISIIILLVGNNVARAFSLAGAFSIIRFRSAPGDPKDISYIFFTLAVGLACGMGYIGYGVIVTVILCIIMIVLDKIKFAVPKTKNMRLKILVPEDLNYEGVFDKILDSYSTNWATESVKTKDFGALFEISYKIHLKEGVSQKNLIDELRCKNGNLTIALTSAGLEEKVYL</sequence>
<dbReference type="OrthoDB" id="9803265at2"/>
<feature type="transmembrane region" description="Helical" evidence="1">
    <location>
        <begin position="49"/>
        <end position="68"/>
    </location>
</feature>
<dbReference type="GeneID" id="83010830"/>
<feature type="transmembrane region" description="Helical" evidence="1">
    <location>
        <begin position="99"/>
        <end position="132"/>
    </location>
</feature>
<evidence type="ECO:0000313" key="3">
    <source>
        <dbReference type="Proteomes" id="UP000095558"/>
    </source>
</evidence>
<dbReference type="Proteomes" id="UP000095558">
    <property type="component" value="Unassembled WGS sequence"/>
</dbReference>
<keyword evidence="1" id="KW-0812">Transmembrane</keyword>
<accession>A0A174DN89</accession>
<organism evidence="2 3">
    <name type="scientific">Clostridium disporicum</name>
    <dbReference type="NCBI Taxonomy" id="84024"/>
    <lineage>
        <taxon>Bacteria</taxon>
        <taxon>Bacillati</taxon>
        <taxon>Bacillota</taxon>
        <taxon>Clostridia</taxon>
        <taxon>Eubacteriales</taxon>
        <taxon>Clostridiaceae</taxon>
        <taxon>Clostridium</taxon>
    </lineage>
</organism>
<dbReference type="RefSeq" id="WP_042395069.1">
    <property type="nucleotide sequence ID" value="NZ_CYYT01000024.1"/>
</dbReference>
<evidence type="ECO:0000256" key="1">
    <source>
        <dbReference type="SAM" id="Phobius"/>
    </source>
</evidence>
<protein>
    <submittedName>
        <fullName evidence="2">Twin-arginine translocating C-subunit</fullName>
    </submittedName>
</protein>
<dbReference type="InterPro" id="IPR032531">
    <property type="entry name" value="DUF4956"/>
</dbReference>
<reference evidence="2 3" key="1">
    <citation type="submission" date="2015-09" db="EMBL/GenBank/DDBJ databases">
        <authorList>
            <consortium name="Pathogen Informatics"/>
        </authorList>
    </citation>
    <scope>NUCLEOTIDE SEQUENCE [LARGE SCALE GENOMIC DNA]</scope>
    <source>
        <strain evidence="2 3">2789STDY5834855</strain>
    </source>
</reference>
<feature type="transmembrane region" description="Helical" evidence="1">
    <location>
        <begin position="16"/>
        <end position="37"/>
    </location>
</feature>